<dbReference type="GO" id="GO:0016757">
    <property type="term" value="F:glycosyltransferase activity"/>
    <property type="evidence" value="ECO:0007669"/>
    <property type="project" value="InterPro"/>
</dbReference>
<evidence type="ECO:0000313" key="11">
    <source>
        <dbReference type="Proteomes" id="UP000182835"/>
    </source>
</evidence>
<gene>
    <name evidence="10" type="ORF">RU96_GL000253</name>
</gene>
<dbReference type="Gene3D" id="2.30.30.170">
    <property type="match status" value="1"/>
</dbReference>
<feature type="domain" description="Glycosyl transferase family 1" evidence="8">
    <location>
        <begin position="928"/>
        <end position="1086"/>
    </location>
</feature>
<dbReference type="EMBL" id="JXKG01000001">
    <property type="protein sequence ID" value="OJG16786.1"/>
    <property type="molecule type" value="Genomic_DNA"/>
</dbReference>
<accession>A0A1L8RAM7</accession>
<dbReference type="RefSeq" id="WP_071863733.1">
    <property type="nucleotide sequence ID" value="NZ_JBHLVQ010000015.1"/>
</dbReference>
<evidence type="ECO:0000313" key="10">
    <source>
        <dbReference type="EMBL" id="OJG16786.1"/>
    </source>
</evidence>
<protein>
    <submittedName>
        <fullName evidence="10">Glycosyltransferase</fullName>
    </submittedName>
</protein>
<dbReference type="STRING" id="317010.RU96_GL000253"/>
<dbReference type="OrthoDB" id="9804196at2"/>
<dbReference type="Gene3D" id="3.40.50.2000">
    <property type="entry name" value="Glycogen Phosphorylase B"/>
    <property type="match status" value="1"/>
</dbReference>
<feature type="domain" description="GW" evidence="9">
    <location>
        <begin position="681"/>
        <end position="719"/>
    </location>
</feature>
<dbReference type="GO" id="GO:0005886">
    <property type="term" value="C:plasma membrane"/>
    <property type="evidence" value="ECO:0007669"/>
    <property type="project" value="UniProtKB-SubCell"/>
</dbReference>
<keyword evidence="7" id="KW-0472">Membrane</keyword>
<dbReference type="Pfam" id="PF04464">
    <property type="entry name" value="Glyphos_transf"/>
    <property type="match status" value="1"/>
</dbReference>
<dbReference type="PANTHER" id="PTHR37316">
    <property type="entry name" value="TEICHOIC ACID GLYCEROL-PHOSPHATE PRIMASE"/>
    <property type="match status" value="1"/>
</dbReference>
<evidence type="ECO:0000256" key="1">
    <source>
        <dbReference type="ARBA" id="ARBA00004202"/>
    </source>
</evidence>
<dbReference type="Proteomes" id="UP000182835">
    <property type="component" value="Unassembled WGS sequence"/>
</dbReference>
<dbReference type="InterPro" id="IPR043149">
    <property type="entry name" value="TagF_N"/>
</dbReference>
<comment type="subcellular location">
    <subcellularLocation>
        <location evidence="1">Cell membrane</location>
        <topology evidence="1">Peripheral membrane protein</topology>
    </subcellularLocation>
</comment>
<evidence type="ECO:0000256" key="6">
    <source>
        <dbReference type="ARBA" id="ARBA00022944"/>
    </source>
</evidence>
<evidence type="ECO:0000256" key="4">
    <source>
        <dbReference type="ARBA" id="ARBA00022679"/>
    </source>
</evidence>
<dbReference type="SUPFAM" id="SSF82057">
    <property type="entry name" value="Prokaryotic SH3-related domain"/>
    <property type="match status" value="1"/>
</dbReference>
<dbReference type="InterPro" id="IPR007554">
    <property type="entry name" value="Glycerophosphate_synth"/>
</dbReference>
<dbReference type="SUPFAM" id="SSF53756">
    <property type="entry name" value="UDP-Glycosyltransferase/glycogen phosphorylase"/>
    <property type="match status" value="2"/>
</dbReference>
<evidence type="ECO:0000259" key="9">
    <source>
        <dbReference type="Pfam" id="PF13457"/>
    </source>
</evidence>
<dbReference type="GO" id="GO:0047355">
    <property type="term" value="F:CDP-glycerol glycerophosphotransferase activity"/>
    <property type="evidence" value="ECO:0007669"/>
    <property type="project" value="InterPro"/>
</dbReference>
<dbReference type="InterPro" id="IPR025987">
    <property type="entry name" value="GW_dom"/>
</dbReference>
<evidence type="ECO:0000259" key="8">
    <source>
        <dbReference type="Pfam" id="PF00534"/>
    </source>
</evidence>
<dbReference type="CDD" id="cd03811">
    <property type="entry name" value="GT4_GT28_WabH-like"/>
    <property type="match status" value="1"/>
</dbReference>
<dbReference type="Pfam" id="PF13457">
    <property type="entry name" value="GW"/>
    <property type="match status" value="2"/>
</dbReference>
<evidence type="ECO:0000256" key="7">
    <source>
        <dbReference type="ARBA" id="ARBA00023136"/>
    </source>
</evidence>
<keyword evidence="3" id="KW-1003">Cell membrane</keyword>
<proteinExistence type="inferred from homology"/>
<organism evidence="10 11">
    <name type="scientific">Enterococcus canintestini</name>
    <dbReference type="NCBI Taxonomy" id="317010"/>
    <lineage>
        <taxon>Bacteria</taxon>
        <taxon>Bacillati</taxon>
        <taxon>Bacillota</taxon>
        <taxon>Bacilli</taxon>
        <taxon>Lactobacillales</taxon>
        <taxon>Enterococcaceae</taxon>
        <taxon>Enterococcus</taxon>
    </lineage>
</organism>
<comment type="caution">
    <text evidence="10">The sequence shown here is derived from an EMBL/GenBank/DDBJ whole genome shotgun (WGS) entry which is preliminary data.</text>
</comment>
<name>A0A1L8RAM7_9ENTE</name>
<keyword evidence="4 10" id="KW-0808">Transferase</keyword>
<comment type="similarity">
    <text evidence="2">Belongs to the CDP-glycerol glycerophosphotransferase family.</text>
</comment>
<dbReference type="InterPro" id="IPR001296">
    <property type="entry name" value="Glyco_trans_1"/>
</dbReference>
<feature type="domain" description="GW" evidence="9">
    <location>
        <begin position="735"/>
        <end position="799"/>
    </location>
</feature>
<reference evidence="10 11" key="1">
    <citation type="submission" date="2014-12" db="EMBL/GenBank/DDBJ databases">
        <title>Draft genome sequences of 29 type strains of Enterococci.</title>
        <authorList>
            <person name="Zhong Z."/>
            <person name="Sun Z."/>
            <person name="Liu W."/>
            <person name="Zhang W."/>
            <person name="Zhang H."/>
        </authorList>
    </citation>
    <scope>NUCLEOTIDE SEQUENCE [LARGE SCALE GENOMIC DNA]</scope>
    <source>
        <strain evidence="10 11">DSM 21207</strain>
    </source>
</reference>
<evidence type="ECO:0000256" key="2">
    <source>
        <dbReference type="ARBA" id="ARBA00010488"/>
    </source>
</evidence>
<keyword evidence="5" id="KW-0732">Signal</keyword>
<dbReference type="Gene3D" id="3.40.50.12580">
    <property type="match status" value="1"/>
</dbReference>
<dbReference type="InterPro" id="IPR043148">
    <property type="entry name" value="TagF_C"/>
</dbReference>
<dbReference type="GO" id="GO:0019350">
    <property type="term" value="P:teichoic acid biosynthetic process"/>
    <property type="evidence" value="ECO:0007669"/>
    <property type="project" value="UniProtKB-KW"/>
</dbReference>
<dbReference type="Pfam" id="PF00534">
    <property type="entry name" value="Glycos_transf_1"/>
    <property type="match status" value="1"/>
</dbReference>
<dbReference type="Gene3D" id="3.40.50.11820">
    <property type="match status" value="1"/>
</dbReference>
<evidence type="ECO:0000256" key="3">
    <source>
        <dbReference type="ARBA" id="ARBA00022475"/>
    </source>
</evidence>
<sequence>MNLKGFIKQSFSDTARILLNKKMRLQSLYAKYYQYPINEETVLYEVRDGESIVDSPFAIFNYLIEDNRFKKFHHIWVINDEENPTAQALISQFSKRVTLIKRNSKDYMYWLATAKYLINNATFQPFFSKREEQVYINTWHGTPLKLMGFDIPGDPSHSYNVLRNFLMADFILSPNAHTSQIFSKSYHLDGLYAGKILEGGYPRIDTTLNTSKSAVVNTLKSYGIRLDESLPTILYTPTWKGTSITNPSNDQEQIIQESLLMKNRLSGKYNFLVKVHPYLYKKLENNSKIEGMLIPDSMDANFLMAGIDLLITDYSSIFFDYLVTDQPVIFYAWDRDLYQNQRGMYLSEDELPGPIVENVEDLLITIENLFELSSEYRDVYNSFKTKFTSYDNGHTTERYVNRIFFNQTIEEINEISLINHKVKLLIYPGRLKKNGITSSFMNLLQNIDFEQYDISILLGKNLSDEEKSMIVDIPNQVRLLFAPGGKLYKKIDYFKDDFFKSFGNAKFFKNLYPKTPYYRDARRITGGVLFDVAIDFSGYSFYWAKIICGVPALKRIIYQHNDLLSESEKIIDGKKVHKNNLSQIFLLYRYFDRILSVSKETMELNGKKLFRYVKPAQLGYANNLLNIDKILSTNQTDKSRNEVSFNTLDFRRYTAEIEDTGDYLVAKDLNNLIKHKFNKIKVVGCSKVYVLATTIFQEKQYAKVTINGVYVGWVDSEILNVKTKSDTKVKRVCLLATISKSNDGYIYFKPKENSKIVSPLKYLEKTYVGVNKIATTELGIYYLIQTYAGEIGWVEQKYVTNIHNMRKFSLLRQLILNKNKVLVSQEFDEKLREAIVVTKPKIILSDNEQIIPRCLLKINLSDSIGNKIMLTKRIVVEGNELFLTNLHSRPLWISSDAVEVIRDVSVHSTNEDKNKGYLTDINGGIVPNINSDNFNIVTMGRLSPEKNQINLIKAFKQLTNEYKKLKLFILGDGNLKNEIQELIAELNLENSVYLLGHKKNPFSIMKECNLFVLPSIYEGQPMVLLEALTLGMNVIATDIPANRSVLKNNYGEYIRGTDVSSLVMGIKSYLDYKITYDKFDPYAYNRDALEMFYKNLK</sequence>
<dbReference type="PANTHER" id="PTHR37316:SF3">
    <property type="entry name" value="TEICHOIC ACID GLYCEROL-PHOSPHATE TRANSFERASE"/>
    <property type="match status" value="1"/>
</dbReference>
<keyword evidence="6" id="KW-0777">Teichoic acid biosynthesis</keyword>
<dbReference type="InterPro" id="IPR038200">
    <property type="entry name" value="GW_dom_sf"/>
</dbReference>
<dbReference type="InterPro" id="IPR051612">
    <property type="entry name" value="Teichoic_Acid_Biosynth"/>
</dbReference>
<dbReference type="AlphaFoldDB" id="A0A1L8RAM7"/>
<evidence type="ECO:0000256" key="5">
    <source>
        <dbReference type="ARBA" id="ARBA00022729"/>
    </source>
</evidence>